<evidence type="ECO:0000256" key="7">
    <source>
        <dbReference type="ARBA" id="ARBA00034000"/>
    </source>
</evidence>
<dbReference type="InterPro" id="IPR012338">
    <property type="entry name" value="Beta-lactam/transpept-like"/>
</dbReference>
<dbReference type="RefSeq" id="WP_344628480.1">
    <property type="nucleotide sequence ID" value="NZ_BAAALD010000184.1"/>
</dbReference>
<sequence>MLRRLRPAYPRPGLRGLRRWLPSWRQLLAVLLTGVAALVGTVVWLFATTHVPDDLNSFATQQNNVFYWSDGTEMARTGWVNRQEVPLEKVPESVRSAVLAAENATFYSDAGVSPTGITRAVWAMVTGGDTQGGSTITQQYVKNIYLTQERDLSRKASEIVIAVKLDHRLSKDEILAGYLNTSWFGRGSYGIQRAAAAYYGKDVSALNPSEAAFLASLLKGASLYDPSLGKDNHQRAVERWSWVLDRMVETGKLSAAERARYTAFPEPVAPPVARGLGGQTGYLVDLAESYLVSHSAITPALLDLGGYQIRTTFDRQRTADLTAAVQSAGPRLDPAREADRHARIGAASVSADGRILALYGGPDYLKQGFDNANTSNVPVGTAFTPIVYAAALDQGVRKGREGGRSPVAPATRYDGGDGIPVMTPEGPYWGRDGKMAKTANDGHKNWGSISLRDAVAQSVNGPMMQLGMDVGLDRVRTTAAGLGLLPDTLGDLVPSFSVGNSRPSAIRTASAYGTFAAGGMHTDPYSVVSVTRNGTPVVLIRPAPFRALPEQVADRVDESLRDAVRSGSAREAAAAGPGAAGKTGTTEDRTAGWFVGYQGQVATAVTVFRMDATSMQLLPLDGLGGSPATDPVSTYPTRIWTAYAQQVTAARTGR</sequence>
<evidence type="ECO:0000256" key="1">
    <source>
        <dbReference type="ARBA" id="ARBA00022645"/>
    </source>
</evidence>
<feature type="compositionally biased region" description="Low complexity" evidence="9">
    <location>
        <begin position="567"/>
        <end position="577"/>
    </location>
</feature>
<dbReference type="PANTHER" id="PTHR32282">
    <property type="entry name" value="BINDING PROTEIN TRANSPEPTIDASE, PUTATIVE-RELATED"/>
    <property type="match status" value="1"/>
</dbReference>
<keyword evidence="2" id="KW-0645">Protease</keyword>
<feature type="region of interest" description="Disordered" evidence="9">
    <location>
        <begin position="567"/>
        <end position="587"/>
    </location>
</feature>
<keyword evidence="3" id="KW-0328">Glycosyltransferase</keyword>
<keyword evidence="6" id="KW-0511">Multifunctional enzyme</keyword>
<dbReference type="Pfam" id="PF00905">
    <property type="entry name" value="Transpeptidase"/>
    <property type="match status" value="1"/>
</dbReference>
<dbReference type="Gene3D" id="1.10.3810.10">
    <property type="entry name" value="Biosynthetic peptidoglycan transglycosylase-like"/>
    <property type="match status" value="1"/>
</dbReference>
<evidence type="ECO:0000256" key="10">
    <source>
        <dbReference type="SAM" id="Phobius"/>
    </source>
</evidence>
<evidence type="ECO:0000313" key="14">
    <source>
        <dbReference type="Proteomes" id="UP001499987"/>
    </source>
</evidence>
<dbReference type="SUPFAM" id="SSF56601">
    <property type="entry name" value="beta-lactamase/transpeptidase-like"/>
    <property type="match status" value="1"/>
</dbReference>
<dbReference type="SUPFAM" id="SSF53955">
    <property type="entry name" value="Lysozyme-like"/>
    <property type="match status" value="1"/>
</dbReference>
<comment type="catalytic activity">
    <reaction evidence="8">
        <text>[GlcNAc-(1-&gt;4)-Mur2Ac(oyl-L-Ala-gamma-D-Glu-L-Lys-D-Ala-D-Ala)](n)-di-trans,octa-cis-undecaprenyl diphosphate + beta-D-GlcNAc-(1-&gt;4)-Mur2Ac(oyl-L-Ala-gamma-D-Glu-L-Lys-D-Ala-D-Ala)-di-trans,octa-cis-undecaprenyl diphosphate = [GlcNAc-(1-&gt;4)-Mur2Ac(oyl-L-Ala-gamma-D-Glu-L-Lys-D-Ala-D-Ala)](n+1)-di-trans,octa-cis-undecaprenyl diphosphate + di-trans,octa-cis-undecaprenyl diphosphate + H(+)</text>
        <dbReference type="Rhea" id="RHEA:23708"/>
        <dbReference type="Rhea" id="RHEA-COMP:9602"/>
        <dbReference type="Rhea" id="RHEA-COMP:9603"/>
        <dbReference type="ChEBI" id="CHEBI:15378"/>
        <dbReference type="ChEBI" id="CHEBI:58405"/>
        <dbReference type="ChEBI" id="CHEBI:60033"/>
        <dbReference type="ChEBI" id="CHEBI:78435"/>
        <dbReference type="EC" id="2.4.99.28"/>
    </reaction>
</comment>
<keyword evidence="10" id="KW-0812">Transmembrane</keyword>
<feature type="domain" description="Glycosyl transferase family 51" evidence="12">
    <location>
        <begin position="71"/>
        <end position="247"/>
    </location>
</feature>
<proteinExistence type="predicted"/>
<feature type="region of interest" description="Disordered" evidence="9">
    <location>
        <begin position="398"/>
        <end position="421"/>
    </location>
</feature>
<dbReference type="Pfam" id="PF00912">
    <property type="entry name" value="Transgly"/>
    <property type="match status" value="1"/>
</dbReference>
<evidence type="ECO:0000256" key="4">
    <source>
        <dbReference type="ARBA" id="ARBA00022679"/>
    </source>
</evidence>
<comment type="catalytic activity">
    <reaction evidence="7">
        <text>Preferential cleavage: (Ac)2-L-Lys-D-Ala-|-D-Ala. Also transpeptidation of peptidyl-alanyl moieties that are N-acyl substituents of D-alanine.</text>
        <dbReference type="EC" id="3.4.16.4"/>
    </reaction>
</comment>
<organism evidence="13 14">
    <name type="scientific">Kitasatospora arboriphila</name>
    <dbReference type="NCBI Taxonomy" id="258052"/>
    <lineage>
        <taxon>Bacteria</taxon>
        <taxon>Bacillati</taxon>
        <taxon>Actinomycetota</taxon>
        <taxon>Actinomycetes</taxon>
        <taxon>Kitasatosporales</taxon>
        <taxon>Streptomycetaceae</taxon>
        <taxon>Kitasatospora</taxon>
    </lineage>
</organism>
<dbReference type="Proteomes" id="UP001499987">
    <property type="component" value="Unassembled WGS sequence"/>
</dbReference>
<evidence type="ECO:0000256" key="2">
    <source>
        <dbReference type="ARBA" id="ARBA00022670"/>
    </source>
</evidence>
<dbReference type="PANTHER" id="PTHR32282:SF34">
    <property type="entry name" value="PENICILLIN-BINDING PROTEIN 1A"/>
    <property type="match status" value="1"/>
</dbReference>
<evidence type="ECO:0000256" key="8">
    <source>
        <dbReference type="ARBA" id="ARBA00049902"/>
    </source>
</evidence>
<keyword evidence="5" id="KW-0378">Hydrolase</keyword>
<dbReference type="InterPro" id="IPR023346">
    <property type="entry name" value="Lysozyme-like_dom_sf"/>
</dbReference>
<keyword evidence="14" id="KW-1185">Reference proteome</keyword>
<dbReference type="InterPro" id="IPR050396">
    <property type="entry name" value="Glycosyltr_51/Transpeptidase"/>
</dbReference>
<dbReference type="InterPro" id="IPR001460">
    <property type="entry name" value="PCN-bd_Tpept"/>
</dbReference>
<keyword evidence="4" id="KW-0808">Transferase</keyword>
<evidence type="ECO:0000313" key="13">
    <source>
        <dbReference type="EMBL" id="GAA1128552.1"/>
    </source>
</evidence>
<protein>
    <submittedName>
        <fullName evidence="13">Transglycosylase domain-containing protein</fullName>
    </submittedName>
</protein>
<accession>A0ABP4EWE0</accession>
<name>A0ABP4EWE0_9ACTN</name>
<evidence type="ECO:0000256" key="9">
    <source>
        <dbReference type="SAM" id="MobiDB-lite"/>
    </source>
</evidence>
<feature type="transmembrane region" description="Helical" evidence="10">
    <location>
        <begin position="27"/>
        <end position="47"/>
    </location>
</feature>
<dbReference type="EMBL" id="BAAALD010000184">
    <property type="protein sequence ID" value="GAA1128552.1"/>
    <property type="molecule type" value="Genomic_DNA"/>
</dbReference>
<keyword evidence="10" id="KW-1133">Transmembrane helix</keyword>
<evidence type="ECO:0000256" key="3">
    <source>
        <dbReference type="ARBA" id="ARBA00022676"/>
    </source>
</evidence>
<feature type="domain" description="Penicillin-binding protein transpeptidase" evidence="11">
    <location>
        <begin position="435"/>
        <end position="600"/>
    </location>
</feature>
<keyword evidence="10" id="KW-0472">Membrane</keyword>
<comment type="caution">
    <text evidence="13">The sequence shown here is derived from an EMBL/GenBank/DDBJ whole genome shotgun (WGS) entry which is preliminary data.</text>
</comment>
<reference evidence="14" key="1">
    <citation type="journal article" date="2019" name="Int. J. Syst. Evol. Microbiol.">
        <title>The Global Catalogue of Microorganisms (GCM) 10K type strain sequencing project: providing services to taxonomists for standard genome sequencing and annotation.</title>
        <authorList>
            <consortium name="The Broad Institute Genomics Platform"/>
            <consortium name="The Broad Institute Genome Sequencing Center for Infectious Disease"/>
            <person name="Wu L."/>
            <person name="Ma J."/>
        </authorList>
    </citation>
    <scope>NUCLEOTIDE SEQUENCE [LARGE SCALE GENOMIC DNA]</scope>
    <source>
        <strain evidence="14">JCM 13002</strain>
    </source>
</reference>
<dbReference type="InterPro" id="IPR036950">
    <property type="entry name" value="PBP_transglycosylase"/>
</dbReference>
<keyword evidence="1" id="KW-0121">Carboxypeptidase</keyword>
<dbReference type="Gene3D" id="3.40.710.10">
    <property type="entry name" value="DD-peptidase/beta-lactamase superfamily"/>
    <property type="match status" value="1"/>
</dbReference>
<evidence type="ECO:0000256" key="6">
    <source>
        <dbReference type="ARBA" id="ARBA00023268"/>
    </source>
</evidence>
<gene>
    <name evidence="13" type="ORF">GCM10009663_77470</name>
</gene>
<evidence type="ECO:0000259" key="11">
    <source>
        <dbReference type="Pfam" id="PF00905"/>
    </source>
</evidence>
<evidence type="ECO:0000259" key="12">
    <source>
        <dbReference type="Pfam" id="PF00912"/>
    </source>
</evidence>
<dbReference type="InterPro" id="IPR001264">
    <property type="entry name" value="Glyco_trans_51"/>
</dbReference>
<evidence type="ECO:0000256" key="5">
    <source>
        <dbReference type="ARBA" id="ARBA00022801"/>
    </source>
</evidence>